<evidence type="ECO:0008006" key="3">
    <source>
        <dbReference type="Google" id="ProtNLM"/>
    </source>
</evidence>
<dbReference type="InterPro" id="IPR000801">
    <property type="entry name" value="Esterase-like"/>
</dbReference>
<dbReference type="PANTHER" id="PTHR48098:SF1">
    <property type="entry name" value="DIACYLGLYCEROL ACYLTRANSFERASE_MYCOLYLTRANSFERASE AG85A"/>
    <property type="match status" value="1"/>
</dbReference>
<gene>
    <name evidence="1" type="ORF">AVR91_0205980</name>
</gene>
<dbReference type="GO" id="GO:0016747">
    <property type="term" value="F:acyltransferase activity, transferring groups other than amino-acyl groups"/>
    <property type="evidence" value="ECO:0007669"/>
    <property type="project" value="TreeGrafter"/>
</dbReference>
<dbReference type="Pfam" id="PF00756">
    <property type="entry name" value="Esterase"/>
    <property type="match status" value="1"/>
</dbReference>
<dbReference type="InterPro" id="IPR050583">
    <property type="entry name" value="Mycobacterial_A85_antigen"/>
</dbReference>
<evidence type="ECO:0000313" key="2">
    <source>
        <dbReference type="Proteomes" id="UP000076660"/>
    </source>
</evidence>
<dbReference type="Proteomes" id="UP000076660">
    <property type="component" value="Unassembled WGS sequence"/>
</dbReference>
<dbReference type="RefSeq" id="WP_063274786.1">
    <property type="nucleotide sequence ID" value="NZ_LQMT02000007.1"/>
</dbReference>
<dbReference type="OrthoDB" id="4510758at2"/>
<reference evidence="1 2" key="1">
    <citation type="submission" date="2016-12" db="EMBL/GenBank/DDBJ databases">
        <title>Amycolatopsis keratiniphila subsp. keratiniphila genome sequencing and assembly.</title>
        <authorList>
            <person name="Mayilraj S."/>
            <person name="Kaur N."/>
        </authorList>
    </citation>
    <scope>NUCLEOTIDE SEQUENCE [LARGE SCALE GENOMIC DNA]</scope>
    <source>
        <strain evidence="1 2">DSM 44409</strain>
    </source>
</reference>
<dbReference type="AlphaFoldDB" id="A0A1W2M1E3"/>
<accession>A0A1W2M1E3</accession>
<sequence>MRRLFRIAIVLLVVIAGVSIPPAYAEGARIVGEVQVDDRTTDLVIDSPALGTTAMVRVLLPSNYAARPERSFPQLWLLHGCCADQDPVPTPDYLGWAAHTDVEEFTVDKDVVVIMPAGGYAAFYSTWRSGMPDWETFHTNEVRELVESKYRVNRTRAVAGLSTGGYGAMAYAFRHKGMFAAAASYSGLPNTLLPAATQLIQLILVRQGHGPEDLWGSQWWDHAVWSARNPFDHVDDLRGTALYVSSGDGRQAGASWPTDPIEAAASASSRTFTDRLRLRGIPVTVDYYGDGTHSWPHWERELHTSWPFLAAALGLAGSE</sequence>
<dbReference type="Gene3D" id="3.40.50.1820">
    <property type="entry name" value="alpha/beta hydrolase"/>
    <property type="match status" value="1"/>
</dbReference>
<name>A0A1W2M1E3_9PSEU</name>
<organism evidence="1 2">
    <name type="scientific">Amycolatopsis keratiniphila subsp. keratiniphila</name>
    <dbReference type="NCBI Taxonomy" id="227715"/>
    <lineage>
        <taxon>Bacteria</taxon>
        <taxon>Bacillati</taxon>
        <taxon>Actinomycetota</taxon>
        <taxon>Actinomycetes</taxon>
        <taxon>Pseudonocardiales</taxon>
        <taxon>Pseudonocardiaceae</taxon>
        <taxon>Amycolatopsis</taxon>
        <taxon>Amycolatopsis japonica group</taxon>
    </lineage>
</organism>
<evidence type="ECO:0000313" key="1">
    <source>
        <dbReference type="EMBL" id="ONF73659.1"/>
    </source>
</evidence>
<dbReference type="SUPFAM" id="SSF53474">
    <property type="entry name" value="alpha/beta-Hydrolases"/>
    <property type="match status" value="1"/>
</dbReference>
<protein>
    <recommendedName>
        <fullName evidence="3">S-formylglutathione hydrolase FrmB</fullName>
    </recommendedName>
</protein>
<comment type="caution">
    <text evidence="1">The sequence shown here is derived from an EMBL/GenBank/DDBJ whole genome shotgun (WGS) entry which is preliminary data.</text>
</comment>
<dbReference type="InterPro" id="IPR029058">
    <property type="entry name" value="AB_hydrolase_fold"/>
</dbReference>
<dbReference type="PANTHER" id="PTHR48098">
    <property type="entry name" value="ENTEROCHELIN ESTERASE-RELATED"/>
    <property type="match status" value="1"/>
</dbReference>
<dbReference type="EMBL" id="LQMT02000007">
    <property type="protein sequence ID" value="ONF73659.1"/>
    <property type="molecule type" value="Genomic_DNA"/>
</dbReference>
<proteinExistence type="predicted"/>